<protein>
    <submittedName>
        <fullName evidence="1">RCG46842</fullName>
    </submittedName>
</protein>
<evidence type="ECO:0000313" key="1">
    <source>
        <dbReference type="EMBL" id="EDM14601.1"/>
    </source>
</evidence>
<accession>A6IXH0</accession>
<dbReference type="AlphaFoldDB" id="A6IXH0"/>
<proteinExistence type="predicted"/>
<name>A6IXH0_RAT</name>
<organism evidence="1 2">
    <name type="scientific">Rattus norvegicus</name>
    <name type="common">Rat</name>
    <dbReference type="NCBI Taxonomy" id="10116"/>
    <lineage>
        <taxon>Eukaryota</taxon>
        <taxon>Metazoa</taxon>
        <taxon>Chordata</taxon>
        <taxon>Craniata</taxon>
        <taxon>Vertebrata</taxon>
        <taxon>Euteleostomi</taxon>
        <taxon>Mammalia</taxon>
        <taxon>Eutheria</taxon>
        <taxon>Euarchontoglires</taxon>
        <taxon>Glires</taxon>
        <taxon>Rodentia</taxon>
        <taxon>Myomorpha</taxon>
        <taxon>Muroidea</taxon>
        <taxon>Muridae</taxon>
        <taxon>Murinae</taxon>
        <taxon>Rattus</taxon>
    </lineage>
</organism>
<evidence type="ECO:0000313" key="2">
    <source>
        <dbReference type="Proteomes" id="UP000234681"/>
    </source>
</evidence>
<reference evidence="2" key="1">
    <citation type="submission" date="2005-09" db="EMBL/GenBank/DDBJ databases">
        <authorList>
            <person name="Mural R.J."/>
            <person name="Li P.W."/>
            <person name="Adams M.D."/>
            <person name="Amanatides P.G."/>
            <person name="Baden-Tillson H."/>
            <person name="Barnstead M."/>
            <person name="Chin S.H."/>
            <person name="Dew I."/>
            <person name="Evans C.A."/>
            <person name="Ferriera S."/>
            <person name="Flanigan M."/>
            <person name="Fosler C."/>
            <person name="Glodek A."/>
            <person name="Gu Z."/>
            <person name="Holt R.A."/>
            <person name="Jennings D."/>
            <person name="Kraft C.L."/>
            <person name="Lu F."/>
            <person name="Nguyen T."/>
            <person name="Nusskern D.R."/>
            <person name="Pfannkoch C.M."/>
            <person name="Sitter C."/>
            <person name="Sutton G.G."/>
            <person name="Venter J.C."/>
            <person name="Wang Z."/>
            <person name="Woodage T."/>
            <person name="Zheng X.H."/>
            <person name="Zhong F."/>
        </authorList>
    </citation>
    <scope>NUCLEOTIDE SEQUENCE [LARGE SCALE GENOMIC DNA]</scope>
    <source>
        <strain>BN</strain>
        <strain evidence="2">Sprague-Dawley</strain>
    </source>
</reference>
<gene>
    <name evidence="1" type="ORF">rCG_46842</name>
</gene>
<dbReference type="EMBL" id="CH473971">
    <property type="protein sequence ID" value="EDM14601.1"/>
    <property type="molecule type" value="Genomic_DNA"/>
</dbReference>
<dbReference type="Proteomes" id="UP000234681">
    <property type="component" value="Chromosome 18"/>
</dbReference>
<sequence length="106" mass="11956">MTSASCRNCYLPLLKMRKLRLKALELPEGRGERGPELGSQLWCMVGLTLMRTLKSGSEKVMVSSQWLCGEDSLGAPEERPPLPYINFHRQQPRPQVMCFPHVGTAQ</sequence>